<dbReference type="PANTHER" id="PTHR33155">
    <property type="entry name" value="FANTASTIC FOUR-LIKE PROTEIN (DUF3049)"/>
    <property type="match status" value="1"/>
</dbReference>
<dbReference type="EMBL" id="CAXHTB010000013">
    <property type="protein sequence ID" value="CAL0317885.1"/>
    <property type="molecule type" value="Genomic_DNA"/>
</dbReference>
<feature type="region of interest" description="Disordered" evidence="2">
    <location>
        <begin position="140"/>
        <end position="182"/>
    </location>
</feature>
<dbReference type="Proteomes" id="UP001497480">
    <property type="component" value="Unassembled WGS sequence"/>
</dbReference>
<organism evidence="4 5">
    <name type="scientific">Lupinus luteus</name>
    <name type="common">European yellow lupine</name>
    <dbReference type="NCBI Taxonomy" id="3873"/>
    <lineage>
        <taxon>Eukaryota</taxon>
        <taxon>Viridiplantae</taxon>
        <taxon>Streptophyta</taxon>
        <taxon>Embryophyta</taxon>
        <taxon>Tracheophyta</taxon>
        <taxon>Spermatophyta</taxon>
        <taxon>Magnoliopsida</taxon>
        <taxon>eudicotyledons</taxon>
        <taxon>Gunneridae</taxon>
        <taxon>Pentapetalae</taxon>
        <taxon>rosids</taxon>
        <taxon>fabids</taxon>
        <taxon>Fabales</taxon>
        <taxon>Fabaceae</taxon>
        <taxon>Papilionoideae</taxon>
        <taxon>50 kb inversion clade</taxon>
        <taxon>genistoids sensu lato</taxon>
        <taxon>core genistoids</taxon>
        <taxon>Genisteae</taxon>
        <taxon>Lupinus</taxon>
    </lineage>
</organism>
<feature type="domain" description="FAF" evidence="3">
    <location>
        <begin position="85"/>
        <end position="142"/>
    </location>
</feature>
<dbReference type="InterPro" id="IPR046431">
    <property type="entry name" value="FAF_dom"/>
</dbReference>
<accession>A0AAV1X8E3</accession>
<name>A0AAV1X8E3_LUPLU</name>
<feature type="compositionally biased region" description="Acidic residues" evidence="2">
    <location>
        <begin position="148"/>
        <end position="165"/>
    </location>
</feature>
<proteinExistence type="inferred from homology"/>
<sequence length="285" mass="31809">MQNQTHFLEAGLKDPSSFSSKEEYLCKLSHIMISNITTNSDDYIGNESCIDLQNENDMVDLCETPNTNYDNKSKKSCKKNEKRVFPPTMPLLARTENLACHMPWVLKRYYTSEGRLILKEEKVKYHEYFRAHRENGRLTLQLVPHDDHDEDEDVDEDEDEDEDEFFGSSEVEASAPNSASHEDYITTNGFSDVEENKSSNIVVGGEFLDTRSEVVGAASSPNEGIHDNTIFITNTNRFVEEEDRANIPVESDNVGGGGNGGLNCLNCSSVKSAPSGFVPSCVGEV</sequence>
<dbReference type="Pfam" id="PF11250">
    <property type="entry name" value="FAF"/>
    <property type="match status" value="1"/>
</dbReference>
<evidence type="ECO:0000313" key="4">
    <source>
        <dbReference type="EMBL" id="CAL0317885.1"/>
    </source>
</evidence>
<comment type="similarity">
    <text evidence="1">Belongs to the fantastic four family.</text>
</comment>
<evidence type="ECO:0000256" key="2">
    <source>
        <dbReference type="SAM" id="MobiDB-lite"/>
    </source>
</evidence>
<evidence type="ECO:0000259" key="3">
    <source>
        <dbReference type="Pfam" id="PF11250"/>
    </source>
</evidence>
<evidence type="ECO:0000313" key="5">
    <source>
        <dbReference type="Proteomes" id="UP001497480"/>
    </source>
</evidence>
<dbReference type="PANTHER" id="PTHR33155:SF17">
    <property type="entry name" value="F2E2.18-RELATED"/>
    <property type="match status" value="1"/>
</dbReference>
<reference evidence="4 5" key="1">
    <citation type="submission" date="2024-03" db="EMBL/GenBank/DDBJ databases">
        <authorList>
            <person name="Martinez-Hernandez J."/>
        </authorList>
    </citation>
    <scope>NUCLEOTIDE SEQUENCE [LARGE SCALE GENOMIC DNA]</scope>
</reference>
<gene>
    <name evidence="4" type="ORF">LLUT_LOCUS18945</name>
</gene>
<evidence type="ECO:0000256" key="1">
    <source>
        <dbReference type="ARBA" id="ARBA00008690"/>
    </source>
</evidence>
<keyword evidence="5" id="KW-1185">Reference proteome</keyword>
<dbReference type="AlphaFoldDB" id="A0AAV1X8E3"/>
<protein>
    <recommendedName>
        <fullName evidence="3">FAF domain-containing protein</fullName>
    </recommendedName>
</protein>
<comment type="caution">
    <text evidence="4">The sequence shown here is derived from an EMBL/GenBank/DDBJ whole genome shotgun (WGS) entry which is preliminary data.</text>
</comment>
<dbReference type="InterPro" id="IPR021410">
    <property type="entry name" value="FAF"/>
</dbReference>